<sequence length="231" mass="26600">MAYRLLNSLYGLKQSSRRWNIKLIEALIGACFTQCNHDYSLFTMRKGEDVVIIFVYVDDLLITRSRNELVSVAKSILHDKFKIKYLGELKYFLSIEVLRSQQCILLNQRKYVLELISVMRLGGAKPSATPLETNYNLTTMEYDKVVGTTKDLPLQDVCANQRLLGKLLYMTITRPNTSYTVQTLSQFMQMPIQLHWEAAIRVVKYLKNAPGLGVFMKAEPTQHLTCWCNSD</sequence>
<feature type="domain" description="Reverse transcriptase Ty1/copia-type" evidence="1">
    <location>
        <begin position="3"/>
        <end position="132"/>
    </location>
</feature>
<dbReference type="AlphaFoldDB" id="A0A1S3X4B6"/>
<dbReference type="PANTHER" id="PTHR11439">
    <property type="entry name" value="GAG-POL-RELATED RETROTRANSPOSON"/>
    <property type="match status" value="1"/>
</dbReference>
<organism evidence="2">
    <name type="scientific">Nicotiana tabacum</name>
    <name type="common">Common tobacco</name>
    <dbReference type="NCBI Taxonomy" id="4097"/>
    <lineage>
        <taxon>Eukaryota</taxon>
        <taxon>Viridiplantae</taxon>
        <taxon>Streptophyta</taxon>
        <taxon>Embryophyta</taxon>
        <taxon>Tracheophyta</taxon>
        <taxon>Spermatophyta</taxon>
        <taxon>Magnoliopsida</taxon>
        <taxon>eudicotyledons</taxon>
        <taxon>Gunneridae</taxon>
        <taxon>Pentapetalae</taxon>
        <taxon>asterids</taxon>
        <taxon>lamiids</taxon>
        <taxon>Solanales</taxon>
        <taxon>Solanaceae</taxon>
        <taxon>Nicotianoideae</taxon>
        <taxon>Nicotianeae</taxon>
        <taxon>Nicotiana</taxon>
    </lineage>
</organism>
<dbReference type="Pfam" id="PF07727">
    <property type="entry name" value="RVT_2"/>
    <property type="match status" value="1"/>
</dbReference>
<evidence type="ECO:0000313" key="2">
    <source>
        <dbReference type="RefSeq" id="XP_016434835.1"/>
    </source>
</evidence>
<accession>A0A1S3X4B6</accession>
<dbReference type="KEGG" id="nta:107761168"/>
<dbReference type="InterPro" id="IPR013103">
    <property type="entry name" value="RVT_2"/>
</dbReference>
<proteinExistence type="predicted"/>
<dbReference type="PaxDb" id="4097-A0A1S3X4B6"/>
<dbReference type="RefSeq" id="XP_016434835.1">
    <property type="nucleotide sequence ID" value="XM_016579349.1"/>
</dbReference>
<evidence type="ECO:0000259" key="1">
    <source>
        <dbReference type="Pfam" id="PF07727"/>
    </source>
</evidence>
<name>A0A1S3X4B6_TOBAC</name>
<gene>
    <name evidence="2" type="primary">LOC107761168</name>
</gene>
<reference evidence="2" key="1">
    <citation type="submission" date="2025-08" db="UniProtKB">
        <authorList>
            <consortium name="RefSeq"/>
        </authorList>
    </citation>
    <scope>IDENTIFICATION</scope>
</reference>
<dbReference type="STRING" id="4097.A0A1S3X4B6"/>
<dbReference type="PANTHER" id="PTHR11439:SF492">
    <property type="entry name" value="REVERSE TRANSCRIPTASE TY1_COPIA-TYPE DOMAIN-CONTAINING PROTEIN"/>
    <property type="match status" value="1"/>
</dbReference>
<dbReference type="OrthoDB" id="1275983at2759"/>
<dbReference type="InterPro" id="IPR043502">
    <property type="entry name" value="DNA/RNA_pol_sf"/>
</dbReference>
<protein>
    <submittedName>
        <fullName evidence="2">Uncharacterized mitochondrial protein AtMg00810-like</fullName>
    </submittedName>
</protein>
<dbReference type="SUPFAM" id="SSF56672">
    <property type="entry name" value="DNA/RNA polymerases"/>
    <property type="match status" value="1"/>
</dbReference>